<evidence type="ECO:0000313" key="4">
    <source>
        <dbReference type="Ensembl" id="ENSPFOP00000025777.1"/>
    </source>
</evidence>
<dbReference type="SUPFAM" id="SSF48726">
    <property type="entry name" value="Immunoglobulin"/>
    <property type="match status" value="1"/>
</dbReference>
<dbReference type="InterPro" id="IPR036179">
    <property type="entry name" value="Ig-like_dom_sf"/>
</dbReference>
<keyword evidence="5" id="KW-1185">Reference proteome</keyword>
<dbReference type="EMBL" id="AYCK01028511">
    <property type="status" value="NOT_ANNOTATED_CDS"/>
    <property type="molecule type" value="Genomic_DNA"/>
</dbReference>
<feature type="domain" description="Ig-like" evidence="3">
    <location>
        <begin position="3"/>
        <end position="77"/>
    </location>
</feature>
<reference evidence="5" key="1">
    <citation type="submission" date="2013-10" db="EMBL/GenBank/DDBJ databases">
        <authorList>
            <person name="Schartl M."/>
            <person name="Warren W."/>
        </authorList>
    </citation>
    <scope>NUCLEOTIDE SEQUENCE [LARGE SCALE GENOMIC DNA]</scope>
    <source>
        <strain evidence="5">female</strain>
    </source>
</reference>
<dbReference type="Pfam" id="PF07654">
    <property type="entry name" value="C1-set"/>
    <property type="match status" value="1"/>
</dbReference>
<dbReference type="FunFam" id="2.60.40.10:FF:000943">
    <property type="entry name" value="Classical MHC class I molecule, alpha-chain"/>
    <property type="match status" value="1"/>
</dbReference>
<keyword evidence="2" id="KW-1133">Transmembrane helix</keyword>
<dbReference type="SMART" id="SM00407">
    <property type="entry name" value="IGc1"/>
    <property type="match status" value="1"/>
</dbReference>
<keyword evidence="2" id="KW-0472">Membrane</keyword>
<dbReference type="Proteomes" id="UP000028760">
    <property type="component" value="Unassembled WGS sequence"/>
</dbReference>
<keyword evidence="1" id="KW-0325">Glycoprotein</keyword>
<dbReference type="Gene3D" id="2.60.40.10">
    <property type="entry name" value="Immunoglobulins"/>
    <property type="match status" value="1"/>
</dbReference>
<accession>A0A096M2Y6</accession>
<sequence>DVPSMSFLQKSPSSPVSCFATGFYPSRAEMFWRKGEEEIHEGVNKGEILPNNDRTFQISVDLNLSSVPHEDWTKYECVFHLSGFKCDVVNRLEKSKIRINVEEKPNVLKILIFVAGVIILVLMAALGFLCRKG</sequence>
<dbReference type="PROSITE" id="PS50835">
    <property type="entry name" value="IG_LIKE"/>
    <property type="match status" value="1"/>
</dbReference>
<proteinExistence type="predicted"/>
<dbReference type="InterPro" id="IPR013783">
    <property type="entry name" value="Ig-like_fold"/>
</dbReference>
<dbReference type="InterPro" id="IPR007110">
    <property type="entry name" value="Ig-like_dom"/>
</dbReference>
<feature type="transmembrane region" description="Helical" evidence="2">
    <location>
        <begin position="110"/>
        <end position="130"/>
    </location>
</feature>
<dbReference type="Ensembl" id="ENSPFOT00000029209.1">
    <property type="protein sequence ID" value="ENSPFOP00000025777.1"/>
    <property type="gene ID" value="ENSPFOG00000024141.1"/>
</dbReference>
<dbReference type="InterPro" id="IPR003597">
    <property type="entry name" value="Ig_C1-set"/>
</dbReference>
<evidence type="ECO:0000256" key="1">
    <source>
        <dbReference type="ARBA" id="ARBA00023180"/>
    </source>
</evidence>
<name>A0A096M2Y6_POEFO</name>
<dbReference type="PANTHER" id="PTHR16675">
    <property type="entry name" value="MHC CLASS I-RELATED"/>
    <property type="match status" value="1"/>
</dbReference>
<reference evidence="4" key="2">
    <citation type="submission" date="2025-08" db="UniProtKB">
        <authorList>
            <consortium name="Ensembl"/>
        </authorList>
    </citation>
    <scope>IDENTIFICATION</scope>
</reference>
<dbReference type="GO" id="GO:0005615">
    <property type="term" value="C:extracellular space"/>
    <property type="evidence" value="ECO:0007669"/>
    <property type="project" value="TreeGrafter"/>
</dbReference>
<evidence type="ECO:0000313" key="5">
    <source>
        <dbReference type="Proteomes" id="UP000028760"/>
    </source>
</evidence>
<dbReference type="InterPro" id="IPR050208">
    <property type="entry name" value="MHC_class-I_related"/>
</dbReference>
<protein>
    <recommendedName>
        <fullName evidence="3">Ig-like domain-containing protein</fullName>
    </recommendedName>
</protein>
<reference evidence="4" key="3">
    <citation type="submission" date="2025-09" db="UniProtKB">
        <authorList>
            <consortium name="Ensembl"/>
        </authorList>
    </citation>
    <scope>IDENTIFICATION</scope>
</reference>
<keyword evidence="2" id="KW-0812">Transmembrane</keyword>
<evidence type="ECO:0000259" key="3">
    <source>
        <dbReference type="PROSITE" id="PS50835"/>
    </source>
</evidence>
<dbReference type="STRING" id="48698.ENSPFOP00000025777"/>
<organism evidence="4 5">
    <name type="scientific">Poecilia formosa</name>
    <name type="common">Amazon molly</name>
    <name type="synonym">Limia formosa</name>
    <dbReference type="NCBI Taxonomy" id="48698"/>
    <lineage>
        <taxon>Eukaryota</taxon>
        <taxon>Metazoa</taxon>
        <taxon>Chordata</taxon>
        <taxon>Craniata</taxon>
        <taxon>Vertebrata</taxon>
        <taxon>Euteleostomi</taxon>
        <taxon>Actinopterygii</taxon>
        <taxon>Neopterygii</taxon>
        <taxon>Teleostei</taxon>
        <taxon>Neoteleostei</taxon>
        <taxon>Acanthomorphata</taxon>
        <taxon>Ovalentaria</taxon>
        <taxon>Atherinomorphae</taxon>
        <taxon>Cyprinodontiformes</taxon>
        <taxon>Poeciliidae</taxon>
        <taxon>Poeciliinae</taxon>
        <taxon>Poecilia</taxon>
    </lineage>
</organism>
<dbReference type="GO" id="GO:0009897">
    <property type="term" value="C:external side of plasma membrane"/>
    <property type="evidence" value="ECO:0007669"/>
    <property type="project" value="TreeGrafter"/>
</dbReference>
<dbReference type="GO" id="GO:0006955">
    <property type="term" value="P:immune response"/>
    <property type="evidence" value="ECO:0007669"/>
    <property type="project" value="TreeGrafter"/>
</dbReference>
<evidence type="ECO:0000256" key="2">
    <source>
        <dbReference type="SAM" id="Phobius"/>
    </source>
</evidence>
<dbReference type="GeneTree" id="ENSGT00940000176187"/>
<dbReference type="AlphaFoldDB" id="A0A096M2Y6"/>
<dbReference type="PANTHER" id="PTHR16675:SF237">
    <property type="entry name" value="MHC CLASS I ANTIGEN TRANSCRIPT VARIANT 1-RELATED"/>
    <property type="match status" value="1"/>
</dbReference>
<dbReference type="OMA" id="KEVMISW"/>